<keyword evidence="3 7" id="KW-1134">Transmembrane beta strand</keyword>
<evidence type="ECO:0000256" key="1">
    <source>
        <dbReference type="ARBA" id="ARBA00004571"/>
    </source>
</evidence>
<dbReference type="Gene3D" id="2.60.40.1120">
    <property type="entry name" value="Carboxypeptidase-like, regulatory domain"/>
    <property type="match status" value="1"/>
</dbReference>
<organism evidence="10 11">
    <name type="scientific">Hanamia caeni</name>
    <dbReference type="NCBI Taxonomy" id="2294116"/>
    <lineage>
        <taxon>Bacteria</taxon>
        <taxon>Pseudomonadati</taxon>
        <taxon>Bacteroidota</taxon>
        <taxon>Chitinophagia</taxon>
        <taxon>Chitinophagales</taxon>
        <taxon>Chitinophagaceae</taxon>
        <taxon>Hanamia</taxon>
    </lineage>
</organism>
<dbReference type="InterPro" id="IPR008969">
    <property type="entry name" value="CarboxyPept-like_regulatory"/>
</dbReference>
<keyword evidence="11" id="KW-1185">Reference proteome</keyword>
<dbReference type="GO" id="GO:0009279">
    <property type="term" value="C:cell outer membrane"/>
    <property type="evidence" value="ECO:0007669"/>
    <property type="project" value="UniProtKB-SubCell"/>
</dbReference>
<dbReference type="EMBL" id="RJJR01000011">
    <property type="protein sequence ID" value="RNI35330.1"/>
    <property type="molecule type" value="Genomic_DNA"/>
</dbReference>
<dbReference type="SUPFAM" id="SSF49464">
    <property type="entry name" value="Carboxypeptidase regulatory domain-like"/>
    <property type="match status" value="1"/>
</dbReference>
<dbReference type="InterPro" id="IPR023996">
    <property type="entry name" value="TonB-dep_OMP_SusC/RagA"/>
</dbReference>
<dbReference type="Proteomes" id="UP000267223">
    <property type="component" value="Unassembled WGS sequence"/>
</dbReference>
<proteinExistence type="inferred from homology"/>
<dbReference type="Pfam" id="PF13715">
    <property type="entry name" value="CarbopepD_reg_2"/>
    <property type="match status" value="1"/>
</dbReference>
<dbReference type="Gene3D" id="2.170.130.10">
    <property type="entry name" value="TonB-dependent receptor, plug domain"/>
    <property type="match status" value="1"/>
</dbReference>
<dbReference type="InterPro" id="IPR037066">
    <property type="entry name" value="Plug_dom_sf"/>
</dbReference>
<dbReference type="SUPFAM" id="SSF56935">
    <property type="entry name" value="Porins"/>
    <property type="match status" value="1"/>
</dbReference>
<evidence type="ECO:0000313" key="10">
    <source>
        <dbReference type="EMBL" id="RNI35330.1"/>
    </source>
</evidence>
<evidence type="ECO:0000256" key="5">
    <source>
        <dbReference type="ARBA" id="ARBA00023136"/>
    </source>
</evidence>
<evidence type="ECO:0000259" key="9">
    <source>
        <dbReference type="Pfam" id="PF07715"/>
    </source>
</evidence>
<evidence type="ECO:0000256" key="6">
    <source>
        <dbReference type="ARBA" id="ARBA00023237"/>
    </source>
</evidence>
<keyword evidence="6 7" id="KW-0998">Cell outer membrane</keyword>
<comment type="caution">
    <text evidence="10">The sequence shown here is derived from an EMBL/GenBank/DDBJ whole genome shotgun (WGS) entry which is preliminary data.</text>
</comment>
<dbReference type="Gene3D" id="2.40.170.20">
    <property type="entry name" value="TonB-dependent receptor, beta-barrel domain"/>
    <property type="match status" value="1"/>
</dbReference>
<name>A0A3M9NC00_9BACT</name>
<dbReference type="NCBIfam" id="TIGR04056">
    <property type="entry name" value="OMP_RagA_SusC"/>
    <property type="match status" value="1"/>
</dbReference>
<dbReference type="InterPro" id="IPR036942">
    <property type="entry name" value="Beta-barrel_TonB_sf"/>
</dbReference>
<evidence type="ECO:0000256" key="2">
    <source>
        <dbReference type="ARBA" id="ARBA00022448"/>
    </source>
</evidence>
<keyword evidence="10" id="KW-0675">Receptor</keyword>
<gene>
    <name evidence="10" type="ORF">EFY79_13075</name>
</gene>
<sequence>MRINILRTISVLFFLIFSVSFSIAQTKTVTGNVKDENGEPLIGATITVKNSSVSTSTDASGNFRISVPQNAETLVISFIGKGTTEVSVKDRNQVDVTLFTNLKSLTDVVVVGYGKSTRANLTTAQTSVSAKQIDETINTTVEQALQGRAAGVYVTQNSGQPGGGLSVNIRGVSSLNRTQPLYVIDGVQIQAAEDVSYGDQSSSNPLAGLNPADIEDMQILQGPSATAIYGSRGTNGVILITTKRGKAGDFKINYSFLYNQQTPPKSLDVMNLSQYAQMVNDYQYTLGTPQNIPENFLDPSILGKGTDWQHALFNNAAMNKHQVNVSGGSNNTTYYLSGEYLNQNGVAEGSGFDRYGFRLNLDNKARKWLTLGANLNFNQTNEVLTATNYSASDPLIANALRLTPQIPVKNLDGSWGGSDPVNGANQFAPVNPIAIANLVTNKNLKRQFLGGFNVAITPIRGLTIRSSLNGSIGNGLSTYYTPTYEIDQWHKQPINSLNQGTNSSWYWNWNELAEYNRAFGKHNVGLMVSHEAQESEWKNVSGTRTGFLTNDVFDLNAGDPLSATNNGGSGEWSMESYLGRFNYNYDNRYLVTATFRRDGSPYFGPDKRWGSFPSVSAAWRVSQEKFFNLDAISELKLRFETGLTGNQGTGSGIYAPMASGATIWGTGFLPSTFTNPDLQWEETNTNNVGLNLGLWQNRLSLTADYYVKKTDNLILNASLPQYLGINDAIGAVGAPLVNTGSLKTDGWNFTINSTIIQNKDFRWDANLNLSHFKTEVTSLNSKDAFIDRRSDWIFGYSGTFAWVQRASIGSEPWQFRGYVADGLFQSVKDIENSPVPVDGDGKRVPAENSNNGIWVGDVKYKDLNGDGVITEADQTNIGNPWPKLSGGFSNTFAYKEFELSVLITGVYGNDIYNAIRQLSLNPNNVNLSRNFLTEMFHFAKLSDDAANPTLQNPSTTIPRITTSGVASSNNQEMVSTRFVEDGSYLRLKNITLSYNVPAGFLEHTKIIRGFKVGIGVQNLLTLTKYKGYDPEVGAYTGSGASSTNQAIGLDYGRYPITPMYNVNVSVNF</sequence>
<dbReference type="InterPro" id="IPR023997">
    <property type="entry name" value="TonB-dep_OMP_SusC/RagA_CS"/>
</dbReference>
<evidence type="ECO:0000256" key="3">
    <source>
        <dbReference type="ARBA" id="ARBA00022452"/>
    </source>
</evidence>
<feature type="chain" id="PRO_5018168752" evidence="8">
    <location>
        <begin position="25"/>
        <end position="1068"/>
    </location>
</feature>
<evidence type="ECO:0000256" key="4">
    <source>
        <dbReference type="ARBA" id="ARBA00022692"/>
    </source>
</evidence>
<keyword evidence="8" id="KW-0732">Signal</keyword>
<feature type="signal peptide" evidence="8">
    <location>
        <begin position="1"/>
        <end position="24"/>
    </location>
</feature>
<comment type="similarity">
    <text evidence="7">Belongs to the TonB-dependent receptor family.</text>
</comment>
<dbReference type="InterPro" id="IPR012910">
    <property type="entry name" value="Plug_dom"/>
</dbReference>
<dbReference type="RefSeq" id="WP_123121317.1">
    <property type="nucleotide sequence ID" value="NZ_RJJR01000011.1"/>
</dbReference>
<keyword evidence="5 7" id="KW-0472">Membrane</keyword>
<dbReference type="AlphaFoldDB" id="A0A3M9NC00"/>
<reference evidence="10 11" key="1">
    <citation type="submission" date="2018-11" db="EMBL/GenBank/DDBJ databases">
        <title>Draft genome sequence of Ferruginibacter sp. BO-59.</title>
        <authorList>
            <person name="Im W.T."/>
        </authorList>
    </citation>
    <scope>NUCLEOTIDE SEQUENCE [LARGE SCALE GENOMIC DNA]</scope>
    <source>
        <strain evidence="10 11">BO-59</strain>
    </source>
</reference>
<protein>
    <submittedName>
        <fullName evidence="10">TonB-dependent receptor</fullName>
    </submittedName>
</protein>
<keyword evidence="2 7" id="KW-0813">Transport</keyword>
<feature type="domain" description="TonB-dependent receptor plug" evidence="9">
    <location>
        <begin position="120"/>
        <end position="237"/>
    </location>
</feature>
<dbReference type="Pfam" id="PF07715">
    <property type="entry name" value="Plug"/>
    <property type="match status" value="1"/>
</dbReference>
<evidence type="ECO:0000256" key="8">
    <source>
        <dbReference type="SAM" id="SignalP"/>
    </source>
</evidence>
<dbReference type="OrthoDB" id="9768177at2"/>
<dbReference type="InterPro" id="IPR039426">
    <property type="entry name" value="TonB-dep_rcpt-like"/>
</dbReference>
<dbReference type="PROSITE" id="PS52016">
    <property type="entry name" value="TONB_DEPENDENT_REC_3"/>
    <property type="match status" value="1"/>
</dbReference>
<keyword evidence="4 7" id="KW-0812">Transmembrane</keyword>
<evidence type="ECO:0000256" key="7">
    <source>
        <dbReference type="PROSITE-ProRule" id="PRU01360"/>
    </source>
</evidence>
<accession>A0A3M9NC00</accession>
<comment type="subcellular location">
    <subcellularLocation>
        <location evidence="1 7">Cell outer membrane</location>
        <topology evidence="1 7">Multi-pass membrane protein</topology>
    </subcellularLocation>
</comment>
<dbReference type="NCBIfam" id="TIGR04057">
    <property type="entry name" value="SusC_RagA_signa"/>
    <property type="match status" value="1"/>
</dbReference>
<evidence type="ECO:0000313" key="11">
    <source>
        <dbReference type="Proteomes" id="UP000267223"/>
    </source>
</evidence>